<dbReference type="VEuPathDB" id="PiroplasmaDB:BBOV_III006260"/>
<organism evidence="5">
    <name type="scientific">Babesia bovis</name>
    <dbReference type="NCBI Taxonomy" id="5865"/>
    <lineage>
        <taxon>Eukaryota</taxon>
        <taxon>Sar</taxon>
        <taxon>Alveolata</taxon>
        <taxon>Apicomplexa</taxon>
        <taxon>Aconoidasida</taxon>
        <taxon>Piroplasmida</taxon>
        <taxon>Babesiidae</taxon>
        <taxon>Babesia</taxon>
    </lineage>
</organism>
<dbReference type="CDD" id="cd05833">
    <property type="entry name" value="Ribosomal_P2"/>
    <property type="match status" value="1"/>
</dbReference>
<dbReference type="PANTHER" id="PTHR21141">
    <property type="entry name" value="60S ACIDIC RIBOSOMAL PROTEIN FAMILY MEMBER"/>
    <property type="match status" value="1"/>
</dbReference>
<sequence length="112" mass="11547">MALKYVSSYLLAVAAGNENPSVDDLKKILDAVGSDVDEECLQGLVDSMSGKTVHETIAAGMTKLQSMPAGGAVMPAAAAGDAPAAAEDKAEAKKPEAEPEEEEDDMGFSLFD</sequence>
<dbReference type="AlphaFoldDB" id="S6B2F9"/>
<keyword evidence="2 5" id="KW-0689">Ribosomal protein</keyword>
<dbReference type="FunFam" id="1.10.10.1410:FF:000002">
    <property type="entry name" value="60S acidic ribosomal protein P2"/>
    <property type="match status" value="1"/>
</dbReference>
<dbReference type="GO" id="GO:0003735">
    <property type="term" value="F:structural constituent of ribosome"/>
    <property type="evidence" value="ECO:0007669"/>
    <property type="project" value="InterPro"/>
</dbReference>
<evidence type="ECO:0000256" key="1">
    <source>
        <dbReference type="ARBA" id="ARBA00005436"/>
    </source>
</evidence>
<feature type="compositionally biased region" description="Low complexity" evidence="4">
    <location>
        <begin position="74"/>
        <end position="85"/>
    </location>
</feature>
<keyword evidence="3" id="KW-0687">Ribonucleoprotein</keyword>
<dbReference type="InterPro" id="IPR038716">
    <property type="entry name" value="P1/P2_N_sf"/>
</dbReference>
<dbReference type="EMBL" id="AK441759">
    <property type="protein sequence ID" value="BAN65553.1"/>
    <property type="molecule type" value="mRNA"/>
</dbReference>
<reference evidence="5" key="1">
    <citation type="journal article" date="2014" name="BMC Genomics">
        <title>The Babesia bovis gene and promoter model: an update from full-length EST analysis.</title>
        <authorList>
            <person name="Yamagishi J."/>
            <person name="Wakaguri H."/>
            <person name="Yokoyama N."/>
            <person name="Yamashita R."/>
            <person name="Suzuki Y."/>
            <person name="Xuan X."/>
            <person name="Igarashi I."/>
        </authorList>
    </citation>
    <scope>NUCLEOTIDE SEQUENCE</scope>
    <source>
        <strain evidence="5">Texas</strain>
    </source>
</reference>
<protein>
    <submittedName>
        <fullName evidence="5">60S acidic ribosomal protein P2 (L12EI)</fullName>
    </submittedName>
</protein>
<proteinExistence type="evidence at transcript level"/>
<dbReference type="HAMAP" id="MF_01478">
    <property type="entry name" value="Ribosomal_L12_arch"/>
    <property type="match status" value="1"/>
</dbReference>
<dbReference type="InterPro" id="IPR044076">
    <property type="entry name" value="Ribosomal_P2"/>
</dbReference>
<dbReference type="PANTHER" id="PTHR21141:SF5">
    <property type="entry name" value="LARGE RIBOSOMAL SUBUNIT PROTEIN P2"/>
    <property type="match status" value="1"/>
</dbReference>
<gene>
    <name evidence="5" type="primary">BBOV_III006260</name>
</gene>
<feature type="region of interest" description="Disordered" evidence="4">
    <location>
        <begin position="74"/>
        <end position="112"/>
    </location>
</feature>
<accession>S6B2F9</accession>
<evidence type="ECO:0000256" key="2">
    <source>
        <dbReference type="ARBA" id="ARBA00022980"/>
    </source>
</evidence>
<evidence type="ECO:0000256" key="4">
    <source>
        <dbReference type="SAM" id="MobiDB-lite"/>
    </source>
</evidence>
<evidence type="ECO:0000256" key="3">
    <source>
        <dbReference type="ARBA" id="ARBA00023274"/>
    </source>
</evidence>
<dbReference type="Pfam" id="PF00428">
    <property type="entry name" value="Ribosomal_60s"/>
    <property type="match status" value="1"/>
</dbReference>
<dbReference type="Gene3D" id="1.10.10.1410">
    <property type="match status" value="1"/>
</dbReference>
<feature type="compositionally biased region" description="Basic and acidic residues" evidence="4">
    <location>
        <begin position="86"/>
        <end position="97"/>
    </location>
</feature>
<dbReference type="GO" id="GO:0002182">
    <property type="term" value="P:cytoplasmic translational elongation"/>
    <property type="evidence" value="ECO:0007669"/>
    <property type="project" value="InterPro"/>
</dbReference>
<comment type="similarity">
    <text evidence="1">Belongs to the eukaryotic ribosomal protein P1/P2 family.</text>
</comment>
<name>S6B2F9_BABBO</name>
<dbReference type="InterPro" id="IPR027534">
    <property type="entry name" value="Ribosomal_P1/P2"/>
</dbReference>
<evidence type="ECO:0000313" key="5">
    <source>
        <dbReference type="EMBL" id="BAN65553.1"/>
    </source>
</evidence>
<dbReference type="GO" id="GO:0022625">
    <property type="term" value="C:cytosolic large ribosomal subunit"/>
    <property type="evidence" value="ECO:0007669"/>
    <property type="project" value="InterPro"/>
</dbReference>